<reference evidence="2 3" key="1">
    <citation type="submission" date="2020-11" db="EMBL/GenBank/DDBJ databases">
        <title>Kefir isolates.</title>
        <authorList>
            <person name="Marcisauskas S."/>
            <person name="Kim Y."/>
            <person name="Blasche S."/>
        </authorList>
    </citation>
    <scope>NUCLEOTIDE SEQUENCE [LARGE SCALE GENOMIC DNA]</scope>
    <source>
        <strain evidence="2 3">OG2</strain>
    </source>
</reference>
<proteinExistence type="predicted"/>
<sequence>MSTSHRPQLESRSGAKAAGYTSTSIEHARSLPGHKTIKYRVTEPDVIRSEDEDKIMIADENQKHKNTEDTVKKVVETNEQDTTKSLIKISKEQRAKYSVSKPVPKNKGWRSSTTFSRNRNDKSKGEKDEYVNNITKSSYHQDFIRKITK</sequence>
<gene>
    <name evidence="2" type="primary">CWC15</name>
    <name evidence="2" type="ORF">C6P45_000674</name>
</gene>
<feature type="region of interest" description="Disordered" evidence="1">
    <location>
        <begin position="1"/>
        <end position="42"/>
    </location>
</feature>
<dbReference type="AlphaFoldDB" id="A0A9P6W578"/>
<dbReference type="Proteomes" id="UP000750334">
    <property type="component" value="Unassembled WGS sequence"/>
</dbReference>
<accession>A0A9P6W578</accession>
<protein>
    <submittedName>
        <fullName evidence="2">Complexed with cef1p</fullName>
    </submittedName>
</protein>
<organism evidence="2 3">
    <name type="scientific">Maudiozyma exigua</name>
    <name type="common">Yeast</name>
    <name type="synonym">Kazachstania exigua</name>
    <dbReference type="NCBI Taxonomy" id="34358"/>
    <lineage>
        <taxon>Eukaryota</taxon>
        <taxon>Fungi</taxon>
        <taxon>Dikarya</taxon>
        <taxon>Ascomycota</taxon>
        <taxon>Saccharomycotina</taxon>
        <taxon>Saccharomycetes</taxon>
        <taxon>Saccharomycetales</taxon>
        <taxon>Saccharomycetaceae</taxon>
        <taxon>Maudiozyma</taxon>
    </lineage>
</organism>
<evidence type="ECO:0000313" key="2">
    <source>
        <dbReference type="EMBL" id="KAG0664189.1"/>
    </source>
</evidence>
<name>A0A9P6W578_MAUEX</name>
<evidence type="ECO:0000313" key="3">
    <source>
        <dbReference type="Proteomes" id="UP000750334"/>
    </source>
</evidence>
<feature type="compositionally biased region" description="Basic and acidic residues" evidence="1">
    <location>
        <begin position="118"/>
        <end position="130"/>
    </location>
</feature>
<keyword evidence="3" id="KW-1185">Reference proteome</keyword>
<comment type="caution">
    <text evidence="2">The sequence shown here is derived from an EMBL/GenBank/DDBJ whole genome shotgun (WGS) entry which is preliminary data.</text>
</comment>
<feature type="region of interest" description="Disordered" evidence="1">
    <location>
        <begin position="92"/>
        <end position="133"/>
    </location>
</feature>
<evidence type="ECO:0000256" key="1">
    <source>
        <dbReference type="SAM" id="MobiDB-lite"/>
    </source>
</evidence>
<dbReference type="OrthoDB" id="30179at2759"/>
<dbReference type="EMBL" id="PUHR01000123">
    <property type="protein sequence ID" value="KAG0664189.1"/>
    <property type="molecule type" value="Genomic_DNA"/>
</dbReference>